<comment type="caution">
    <text evidence="10">The sequence shown here is derived from an EMBL/GenBank/DDBJ whole genome shotgun (WGS) entry which is preliminary data.</text>
</comment>
<name>A0ABT4I4T1_9ACTO</name>
<evidence type="ECO:0000256" key="1">
    <source>
        <dbReference type="ARBA" id="ARBA00004651"/>
    </source>
</evidence>
<feature type="transmembrane region" description="Helical" evidence="7">
    <location>
        <begin position="89"/>
        <end position="110"/>
    </location>
</feature>
<organism evidence="10 11">
    <name type="scientific">Actinomyces israelii</name>
    <dbReference type="NCBI Taxonomy" id="1659"/>
    <lineage>
        <taxon>Bacteria</taxon>
        <taxon>Bacillati</taxon>
        <taxon>Actinomycetota</taxon>
        <taxon>Actinomycetes</taxon>
        <taxon>Actinomycetales</taxon>
        <taxon>Actinomycetaceae</taxon>
        <taxon>Actinomyces</taxon>
    </lineage>
</organism>
<feature type="domain" description="ABC transmembrane type-1" evidence="9">
    <location>
        <begin position="85"/>
        <end position="299"/>
    </location>
</feature>
<feature type="compositionally biased region" description="Basic and acidic residues" evidence="8">
    <location>
        <begin position="1"/>
        <end position="10"/>
    </location>
</feature>
<evidence type="ECO:0000256" key="7">
    <source>
        <dbReference type="RuleBase" id="RU363032"/>
    </source>
</evidence>
<evidence type="ECO:0000256" key="2">
    <source>
        <dbReference type="ARBA" id="ARBA00022448"/>
    </source>
</evidence>
<keyword evidence="4 7" id="KW-0812">Transmembrane</keyword>
<dbReference type="InterPro" id="IPR000515">
    <property type="entry name" value="MetI-like"/>
</dbReference>
<dbReference type="RefSeq" id="WP_268916465.1">
    <property type="nucleotide sequence ID" value="NZ_JAPTMY010000002.1"/>
</dbReference>
<proteinExistence type="inferred from homology"/>
<dbReference type="InterPro" id="IPR035906">
    <property type="entry name" value="MetI-like_sf"/>
</dbReference>
<dbReference type="Pfam" id="PF00528">
    <property type="entry name" value="BPD_transp_1"/>
    <property type="match status" value="1"/>
</dbReference>
<gene>
    <name evidence="10" type="ORF">OHJ16_01625</name>
</gene>
<comment type="subcellular location">
    <subcellularLocation>
        <location evidence="1 7">Cell membrane</location>
        <topology evidence="1 7">Multi-pass membrane protein</topology>
    </subcellularLocation>
</comment>
<dbReference type="PANTHER" id="PTHR43005">
    <property type="entry name" value="BLR7065 PROTEIN"/>
    <property type="match status" value="1"/>
</dbReference>
<evidence type="ECO:0000256" key="8">
    <source>
        <dbReference type="SAM" id="MobiDB-lite"/>
    </source>
</evidence>
<feature type="transmembrane region" description="Helical" evidence="7">
    <location>
        <begin position="276"/>
        <end position="300"/>
    </location>
</feature>
<reference evidence="10" key="1">
    <citation type="submission" date="2022-10" db="EMBL/GenBank/DDBJ databases">
        <title>Genome sequence of Actinomyces israelii ATCC 10048.</title>
        <authorList>
            <person name="Watt R.M."/>
            <person name="Tong W.M."/>
        </authorList>
    </citation>
    <scope>NUCLEOTIDE SEQUENCE</scope>
    <source>
        <strain evidence="10">ATCC 10048</strain>
    </source>
</reference>
<dbReference type="Proteomes" id="UP001072034">
    <property type="component" value="Unassembled WGS sequence"/>
</dbReference>
<keyword evidence="2 7" id="KW-0813">Transport</keyword>
<comment type="similarity">
    <text evidence="7">Belongs to the binding-protein-dependent transport system permease family.</text>
</comment>
<keyword evidence="3" id="KW-1003">Cell membrane</keyword>
<dbReference type="Gene3D" id="1.10.3720.10">
    <property type="entry name" value="MetI-like"/>
    <property type="match status" value="1"/>
</dbReference>
<evidence type="ECO:0000259" key="9">
    <source>
        <dbReference type="PROSITE" id="PS50928"/>
    </source>
</evidence>
<evidence type="ECO:0000256" key="3">
    <source>
        <dbReference type="ARBA" id="ARBA00022475"/>
    </source>
</evidence>
<accession>A0ABT4I4T1</accession>
<feature type="transmembrane region" description="Helical" evidence="7">
    <location>
        <begin position="25"/>
        <end position="46"/>
    </location>
</feature>
<protein>
    <submittedName>
        <fullName evidence="10">Sugar ABC transporter permease</fullName>
    </submittedName>
</protein>
<dbReference type="EMBL" id="JAPTMY010000002">
    <property type="protein sequence ID" value="MCZ0856751.1"/>
    <property type="molecule type" value="Genomic_DNA"/>
</dbReference>
<evidence type="ECO:0000313" key="10">
    <source>
        <dbReference type="EMBL" id="MCZ0856751.1"/>
    </source>
</evidence>
<dbReference type="PANTHER" id="PTHR43005:SF1">
    <property type="entry name" value="SPERMIDINE_PUTRESCINE TRANSPORT SYSTEM PERMEASE PROTEIN"/>
    <property type="match status" value="1"/>
</dbReference>
<evidence type="ECO:0000256" key="6">
    <source>
        <dbReference type="ARBA" id="ARBA00023136"/>
    </source>
</evidence>
<feature type="compositionally biased region" description="Basic residues" evidence="8">
    <location>
        <begin position="11"/>
        <end position="20"/>
    </location>
</feature>
<evidence type="ECO:0000256" key="5">
    <source>
        <dbReference type="ARBA" id="ARBA00022989"/>
    </source>
</evidence>
<dbReference type="SUPFAM" id="SSF161098">
    <property type="entry name" value="MetI-like"/>
    <property type="match status" value="1"/>
</dbReference>
<evidence type="ECO:0000313" key="11">
    <source>
        <dbReference type="Proteomes" id="UP001072034"/>
    </source>
</evidence>
<feature type="transmembrane region" description="Helical" evidence="7">
    <location>
        <begin position="122"/>
        <end position="143"/>
    </location>
</feature>
<dbReference type="PROSITE" id="PS50928">
    <property type="entry name" value="ABC_TM1"/>
    <property type="match status" value="1"/>
</dbReference>
<evidence type="ECO:0000256" key="4">
    <source>
        <dbReference type="ARBA" id="ARBA00022692"/>
    </source>
</evidence>
<keyword evidence="11" id="KW-1185">Reference proteome</keyword>
<feature type="region of interest" description="Disordered" evidence="8">
    <location>
        <begin position="1"/>
        <end position="20"/>
    </location>
</feature>
<dbReference type="CDD" id="cd06261">
    <property type="entry name" value="TM_PBP2"/>
    <property type="match status" value="1"/>
</dbReference>
<keyword evidence="5 7" id="KW-1133">Transmembrane helix</keyword>
<feature type="transmembrane region" description="Helical" evidence="7">
    <location>
        <begin position="232"/>
        <end position="252"/>
    </location>
</feature>
<keyword evidence="6 7" id="KW-0472">Membrane</keyword>
<sequence>MSQQEAEGRGKAGRRSPRSRASRRFVTTALLPTWAFLVLLIGYPLLKVLVDGFSHSNLVNPSVSGLAGTENYSDVLADPHFSGAVRNSLVWTIGSVVGEYVLGLGSAVLLNRRLRGGGVFRTLTFIPWLVPIIVAGMTWEWMLNPDFGIVNAVLVRAGATDSPVNFLGDSAWAMPAVIFVNIWRSFPYYTITFLAALQAIPPELKEATQIDGASAWRSFWAVSFPQLRSPSLIIVFMHLIWTAVNFDFIWVMTQGGPNYATMTLPLLIYRYSMQDFNVGMASALSTIMLAATSLIFVIYYRMRRSLSEEIVG</sequence>